<evidence type="ECO:0000313" key="2">
    <source>
        <dbReference type="EMBL" id="GAA4259931.1"/>
    </source>
</evidence>
<dbReference type="InterPro" id="IPR024559">
    <property type="entry name" value="DUF3846"/>
</dbReference>
<dbReference type="RefSeq" id="WP_345136847.1">
    <property type="nucleotide sequence ID" value="NZ_BAABAT010000038.1"/>
</dbReference>
<comment type="caution">
    <text evidence="2">The sequence shown here is derived from an EMBL/GenBank/DDBJ whole genome shotgun (WGS) entry which is preliminary data.</text>
</comment>
<dbReference type="EMBL" id="BAABAT010000038">
    <property type="protein sequence ID" value="GAA4259931.1"/>
    <property type="molecule type" value="Genomic_DNA"/>
</dbReference>
<dbReference type="Proteomes" id="UP001500620">
    <property type="component" value="Unassembled WGS sequence"/>
</dbReference>
<gene>
    <name evidence="2" type="ORF">GCM10022255_086610</name>
</gene>
<evidence type="ECO:0000259" key="1">
    <source>
        <dbReference type="Pfam" id="PF12957"/>
    </source>
</evidence>
<evidence type="ECO:0000313" key="3">
    <source>
        <dbReference type="Proteomes" id="UP001500620"/>
    </source>
</evidence>
<organism evidence="2 3">
    <name type="scientific">Dactylosporangium darangshiense</name>
    <dbReference type="NCBI Taxonomy" id="579108"/>
    <lineage>
        <taxon>Bacteria</taxon>
        <taxon>Bacillati</taxon>
        <taxon>Actinomycetota</taxon>
        <taxon>Actinomycetes</taxon>
        <taxon>Micromonosporales</taxon>
        <taxon>Micromonosporaceae</taxon>
        <taxon>Dactylosporangium</taxon>
    </lineage>
</organism>
<accession>A0ABP8DN57</accession>
<sequence>MPHTPFTFLVVAEDGTSHEHRTRLRTGAVDELLRRAVGGWLAPIPIGTPDLSAWCDEDAPSRSRRPNPVASLLVARLGGGRMPLVGPIVVTGRRGSTAIGLTAAQVDALLAALTHGR</sequence>
<proteinExistence type="predicted"/>
<reference evidence="3" key="1">
    <citation type="journal article" date="2019" name="Int. J. Syst. Evol. Microbiol.">
        <title>The Global Catalogue of Microorganisms (GCM) 10K type strain sequencing project: providing services to taxonomists for standard genome sequencing and annotation.</title>
        <authorList>
            <consortium name="The Broad Institute Genomics Platform"/>
            <consortium name="The Broad Institute Genome Sequencing Center for Infectious Disease"/>
            <person name="Wu L."/>
            <person name="Ma J."/>
        </authorList>
    </citation>
    <scope>NUCLEOTIDE SEQUENCE [LARGE SCALE GENOMIC DNA]</scope>
    <source>
        <strain evidence="3">JCM 17441</strain>
    </source>
</reference>
<feature type="domain" description="DUF3846" evidence="1">
    <location>
        <begin position="31"/>
        <end position="110"/>
    </location>
</feature>
<name>A0ABP8DN57_9ACTN</name>
<dbReference type="Pfam" id="PF12957">
    <property type="entry name" value="DUF3846"/>
    <property type="match status" value="1"/>
</dbReference>
<protein>
    <recommendedName>
        <fullName evidence="1">DUF3846 domain-containing protein</fullName>
    </recommendedName>
</protein>
<keyword evidence="3" id="KW-1185">Reference proteome</keyword>